<evidence type="ECO:0000313" key="4">
    <source>
        <dbReference type="Proteomes" id="UP001635816"/>
    </source>
</evidence>
<evidence type="ECO:0000256" key="2">
    <source>
        <dbReference type="SAM" id="Phobius"/>
    </source>
</evidence>
<protein>
    <submittedName>
        <fullName evidence="3">DUF4878 domain-containing protein</fullName>
    </submittedName>
</protein>
<evidence type="ECO:0000313" key="3">
    <source>
        <dbReference type="EMBL" id="MFN6546042.1"/>
    </source>
</evidence>
<comment type="caution">
    <text evidence="3">The sequence shown here is derived from an EMBL/GenBank/DDBJ whole genome shotgun (WGS) entry which is preliminary data.</text>
</comment>
<evidence type="ECO:0000256" key="1">
    <source>
        <dbReference type="SAM" id="MobiDB-lite"/>
    </source>
</evidence>
<feature type="compositionally biased region" description="Pro residues" evidence="1">
    <location>
        <begin position="11"/>
        <end position="21"/>
    </location>
</feature>
<feature type="region of interest" description="Disordered" evidence="1">
    <location>
        <begin position="1"/>
        <end position="24"/>
    </location>
</feature>
<gene>
    <name evidence="3" type="ORF">ACK4CT_22895</name>
</gene>
<keyword evidence="4" id="KW-1185">Reference proteome</keyword>
<dbReference type="Proteomes" id="UP001635816">
    <property type="component" value="Unassembled WGS sequence"/>
</dbReference>
<keyword evidence="2" id="KW-1133">Transmembrane helix</keyword>
<accession>A0ABW9LGC9</accession>
<reference evidence="3 4" key="1">
    <citation type="submission" date="2024-12" db="EMBL/GenBank/DDBJ databases">
        <title>The coexistence of Mycolicibacterium septicum and Mycolicibacterium nivoides in clinical samples.</title>
        <authorList>
            <person name="Wang C."/>
            <person name="Feng Y."/>
            <person name="Zong Z."/>
        </authorList>
    </citation>
    <scope>NUCLEOTIDE SEQUENCE [LARGE SCALE GENOMIC DNA]</scope>
    <source>
        <strain evidence="3 4">120309</strain>
    </source>
</reference>
<keyword evidence="2" id="KW-0472">Membrane</keyword>
<dbReference type="EMBL" id="JBKBDD010000008">
    <property type="protein sequence ID" value="MFN6546042.1"/>
    <property type="molecule type" value="Genomic_DNA"/>
</dbReference>
<keyword evidence="2" id="KW-0812">Transmembrane</keyword>
<feature type="transmembrane region" description="Helical" evidence="2">
    <location>
        <begin position="30"/>
        <end position="52"/>
    </location>
</feature>
<proteinExistence type="predicted"/>
<dbReference type="RefSeq" id="WP_090424532.1">
    <property type="nucleotide sequence ID" value="NZ_JBKBDD010000008.1"/>
</dbReference>
<organism evidence="3 4">
    <name type="scientific">Mycolicibacterium nivoides</name>
    <dbReference type="NCBI Taxonomy" id="2487344"/>
    <lineage>
        <taxon>Bacteria</taxon>
        <taxon>Bacillati</taxon>
        <taxon>Actinomycetota</taxon>
        <taxon>Actinomycetes</taxon>
        <taxon>Mycobacteriales</taxon>
        <taxon>Mycobacteriaceae</taxon>
        <taxon>Mycolicibacterium</taxon>
    </lineage>
</organism>
<name>A0ABW9LGC9_9MYCO</name>
<sequence>MNSPQGFGGPASPPSVAPTPGRPAKDRKPLIITAGATVAVLTVIAVIVAFLMNKGEDGVGFNPSGSPVDVAKAYLEALSRGDARAALDLSATEPATTDFLTDDILKMQLKKLPITDAEVVEQKDLPDADKRTAVVKVAAKFGGQRTEGELDMVVVDNQWKLATAFVNGTTEDIAGYGDAEADAALTVFGKPLPKSKHFYVFPGYLQMGAATPYLNINELPPTTFEDMRTFMPTTVKPKFSMSDQGLKAAQDALRAWIDKCLNPGGDKADDCKTLISGSWAASYDPNTIRVSGPYDLPPDLFRLPDHTSLVQIGSLSVPINVVQKSTGQPVNVDLGISDQVKVNLGEQPPRVFLDR</sequence>